<reference evidence="7" key="2">
    <citation type="submission" date="2023-04" db="EMBL/GenBank/DDBJ databases">
        <authorList>
            <person name="Bu L."/>
            <person name="Lu L."/>
            <person name="Laidemitt M.R."/>
            <person name="Zhang S.M."/>
            <person name="Mutuku M."/>
            <person name="Mkoji G."/>
            <person name="Steinauer M."/>
            <person name="Loker E.S."/>
        </authorList>
    </citation>
    <scope>NUCLEOTIDE SEQUENCE</scope>
    <source>
        <strain evidence="7">KasaAsao</strain>
        <tissue evidence="7">Whole Snail</tissue>
    </source>
</reference>
<sequence length="349" mass="38299">MNNSQYSLTVDGVKETAGSMSEAMFYQFTLANLVILSSIVSIPGVIFNLVIVVVFCKLGFKESSNVSLVGLAVADIGVLLTMIGYSVIYNPLLLEATPHLDIIDAVNYVVLGWPHILFSRIAGCLTTLVAMERFFCVALPLKVKTMITPRKTFLSSSMVYAVMVLSSCPAFVANTISDRWRPDLNISLVGLVVLPNSDFLEGITLSVNVFVELSSFTLVSIFTVALIRAFKKTSRWRNSSSSSSKIHSLSTRDKMLVKTVILISVVFIACSLPGVVGTMVMFFVKEFKVSGSEKFLFVAAFSVFFILGSINSSATIFIYFNMSSRFKDVLLSMLRLKEHPKSEGILSDS</sequence>
<dbReference type="PANTHER" id="PTHR46641:SF2">
    <property type="entry name" value="FMRFAMIDE RECEPTOR"/>
    <property type="match status" value="1"/>
</dbReference>
<dbReference type="GO" id="GO:0004930">
    <property type="term" value="F:G protein-coupled receptor activity"/>
    <property type="evidence" value="ECO:0007669"/>
    <property type="project" value="InterPro"/>
</dbReference>
<dbReference type="PROSITE" id="PS50262">
    <property type="entry name" value="G_PROTEIN_RECEP_F1_2"/>
    <property type="match status" value="1"/>
</dbReference>
<proteinExistence type="predicted"/>
<keyword evidence="4 5" id="KW-0472">Membrane</keyword>
<evidence type="ECO:0000256" key="2">
    <source>
        <dbReference type="ARBA" id="ARBA00022692"/>
    </source>
</evidence>
<keyword evidence="8" id="KW-1185">Reference proteome</keyword>
<reference evidence="7" key="1">
    <citation type="journal article" date="2023" name="PLoS Negl. Trop. Dis.">
        <title>A genome sequence for Biomphalaria pfeifferi, the major vector snail for the human-infecting parasite Schistosoma mansoni.</title>
        <authorList>
            <person name="Bu L."/>
            <person name="Lu L."/>
            <person name="Laidemitt M.R."/>
            <person name="Zhang S.M."/>
            <person name="Mutuku M."/>
            <person name="Mkoji G."/>
            <person name="Steinauer M."/>
            <person name="Loker E.S."/>
        </authorList>
    </citation>
    <scope>NUCLEOTIDE SEQUENCE</scope>
    <source>
        <strain evidence="7">KasaAsao</strain>
    </source>
</reference>
<gene>
    <name evidence="7" type="ORF">Bpfe_010009</name>
</gene>
<dbReference type="SUPFAM" id="SSF81321">
    <property type="entry name" value="Family A G protein-coupled receptor-like"/>
    <property type="match status" value="1"/>
</dbReference>
<protein>
    <submittedName>
        <fullName evidence="7">Lysophosphatidic acid receptor 6</fullName>
    </submittedName>
</protein>
<organism evidence="7 8">
    <name type="scientific">Biomphalaria pfeifferi</name>
    <name type="common">Bloodfluke planorb</name>
    <name type="synonym">Freshwater snail</name>
    <dbReference type="NCBI Taxonomy" id="112525"/>
    <lineage>
        <taxon>Eukaryota</taxon>
        <taxon>Metazoa</taxon>
        <taxon>Spiralia</taxon>
        <taxon>Lophotrochozoa</taxon>
        <taxon>Mollusca</taxon>
        <taxon>Gastropoda</taxon>
        <taxon>Heterobranchia</taxon>
        <taxon>Euthyneura</taxon>
        <taxon>Panpulmonata</taxon>
        <taxon>Hygrophila</taxon>
        <taxon>Lymnaeoidea</taxon>
        <taxon>Planorbidae</taxon>
        <taxon>Biomphalaria</taxon>
    </lineage>
</organism>
<dbReference type="Pfam" id="PF00001">
    <property type="entry name" value="7tm_1"/>
    <property type="match status" value="1"/>
</dbReference>
<comment type="subcellular location">
    <subcellularLocation>
        <location evidence="1">Membrane</location>
    </subcellularLocation>
</comment>
<dbReference type="Proteomes" id="UP001233172">
    <property type="component" value="Unassembled WGS sequence"/>
</dbReference>
<name>A0AAD8BTS0_BIOPF</name>
<evidence type="ECO:0000256" key="5">
    <source>
        <dbReference type="SAM" id="Phobius"/>
    </source>
</evidence>
<feature type="transmembrane region" description="Helical" evidence="5">
    <location>
        <begin position="203"/>
        <end position="227"/>
    </location>
</feature>
<feature type="transmembrane region" description="Helical" evidence="5">
    <location>
        <begin position="295"/>
        <end position="320"/>
    </location>
</feature>
<evidence type="ECO:0000256" key="4">
    <source>
        <dbReference type="ARBA" id="ARBA00023136"/>
    </source>
</evidence>
<evidence type="ECO:0000256" key="3">
    <source>
        <dbReference type="ARBA" id="ARBA00022989"/>
    </source>
</evidence>
<dbReference type="EMBL" id="JASAOG010000035">
    <property type="protein sequence ID" value="KAK0060496.1"/>
    <property type="molecule type" value="Genomic_DNA"/>
</dbReference>
<evidence type="ECO:0000313" key="7">
    <source>
        <dbReference type="EMBL" id="KAK0060496.1"/>
    </source>
</evidence>
<keyword evidence="3 5" id="KW-1133">Transmembrane helix</keyword>
<evidence type="ECO:0000256" key="1">
    <source>
        <dbReference type="ARBA" id="ARBA00004370"/>
    </source>
</evidence>
<dbReference type="Gene3D" id="1.20.1070.10">
    <property type="entry name" value="Rhodopsin 7-helix transmembrane proteins"/>
    <property type="match status" value="1"/>
</dbReference>
<evidence type="ECO:0000313" key="8">
    <source>
        <dbReference type="Proteomes" id="UP001233172"/>
    </source>
</evidence>
<evidence type="ECO:0000259" key="6">
    <source>
        <dbReference type="PROSITE" id="PS50262"/>
    </source>
</evidence>
<comment type="caution">
    <text evidence="7">The sequence shown here is derived from an EMBL/GenBank/DDBJ whole genome shotgun (WGS) entry which is preliminary data.</text>
</comment>
<keyword evidence="7" id="KW-0675">Receptor</keyword>
<dbReference type="GO" id="GO:0016020">
    <property type="term" value="C:membrane"/>
    <property type="evidence" value="ECO:0007669"/>
    <property type="project" value="UniProtKB-SubCell"/>
</dbReference>
<dbReference type="AlphaFoldDB" id="A0AAD8BTS0"/>
<dbReference type="PANTHER" id="PTHR46641">
    <property type="entry name" value="FMRFAMIDE RECEPTOR-RELATED"/>
    <property type="match status" value="1"/>
</dbReference>
<accession>A0AAD8BTS0</accession>
<feature type="transmembrane region" description="Helical" evidence="5">
    <location>
        <begin position="260"/>
        <end position="283"/>
    </location>
</feature>
<dbReference type="InterPro" id="IPR052954">
    <property type="entry name" value="GPCR-Ligand_Int"/>
</dbReference>
<feature type="transmembrane region" description="Helical" evidence="5">
    <location>
        <begin position="30"/>
        <end position="56"/>
    </location>
</feature>
<dbReference type="InterPro" id="IPR000276">
    <property type="entry name" value="GPCR_Rhodpsn"/>
</dbReference>
<dbReference type="PRINTS" id="PR00237">
    <property type="entry name" value="GPCRRHODOPSN"/>
</dbReference>
<feature type="domain" description="G-protein coupled receptors family 1 profile" evidence="6">
    <location>
        <begin position="44"/>
        <end position="319"/>
    </location>
</feature>
<keyword evidence="2 5" id="KW-0812">Transmembrane</keyword>
<dbReference type="InterPro" id="IPR017452">
    <property type="entry name" value="GPCR_Rhodpsn_7TM"/>
</dbReference>
<feature type="transmembrane region" description="Helical" evidence="5">
    <location>
        <begin position="68"/>
        <end position="88"/>
    </location>
</feature>
<feature type="transmembrane region" description="Helical" evidence="5">
    <location>
        <begin position="108"/>
        <end position="131"/>
    </location>
</feature>
<feature type="transmembrane region" description="Helical" evidence="5">
    <location>
        <begin position="152"/>
        <end position="172"/>
    </location>
</feature>